<dbReference type="GO" id="GO:0005634">
    <property type="term" value="C:nucleus"/>
    <property type="evidence" value="ECO:0007669"/>
    <property type="project" value="UniProtKB-SubCell"/>
</dbReference>
<dbReference type="EMBL" id="NIZV01000103">
    <property type="protein sequence ID" value="RSM08706.1"/>
    <property type="molecule type" value="Genomic_DNA"/>
</dbReference>
<proteinExistence type="predicted"/>
<reference evidence="4 5" key="1">
    <citation type="submission" date="2017-06" db="EMBL/GenBank/DDBJ databases">
        <title>Cmopartive genomic analysis of Ambrosia Fusariam Clade fungi.</title>
        <authorList>
            <person name="Stajich J.E."/>
            <person name="Carrillo J."/>
            <person name="Kijimoto T."/>
            <person name="Eskalen A."/>
            <person name="O'Donnell K."/>
            <person name="Kasson M."/>
        </authorList>
    </citation>
    <scope>NUCLEOTIDE SEQUENCE [LARGE SCALE GENOMIC DNA]</scope>
    <source>
        <strain evidence="4 5">NRRL 20438</strain>
    </source>
</reference>
<dbReference type="InterPro" id="IPR021858">
    <property type="entry name" value="Fun_TF"/>
</dbReference>
<dbReference type="GO" id="GO:0003700">
    <property type="term" value="F:DNA-binding transcription factor activity"/>
    <property type="evidence" value="ECO:0007669"/>
    <property type="project" value="TreeGrafter"/>
</dbReference>
<keyword evidence="2" id="KW-0539">Nucleus</keyword>
<organism evidence="4 5">
    <name type="scientific">Fusarium ambrosium</name>
    <dbReference type="NCBI Taxonomy" id="131363"/>
    <lineage>
        <taxon>Eukaryota</taxon>
        <taxon>Fungi</taxon>
        <taxon>Dikarya</taxon>
        <taxon>Ascomycota</taxon>
        <taxon>Pezizomycotina</taxon>
        <taxon>Sordariomycetes</taxon>
        <taxon>Hypocreomycetidae</taxon>
        <taxon>Hypocreales</taxon>
        <taxon>Nectriaceae</taxon>
        <taxon>Fusarium</taxon>
        <taxon>Fusarium solani species complex</taxon>
    </lineage>
</organism>
<feature type="transmembrane region" description="Helical" evidence="3">
    <location>
        <begin position="300"/>
        <end position="319"/>
    </location>
</feature>
<gene>
    <name evidence="4" type="ORF">CDV31_008048</name>
</gene>
<keyword evidence="3" id="KW-0472">Membrane</keyword>
<evidence type="ECO:0008006" key="6">
    <source>
        <dbReference type="Google" id="ProtNLM"/>
    </source>
</evidence>
<dbReference type="AlphaFoldDB" id="A0A428U3A4"/>
<sequence>MLLWHYFINTSSQFFRCWDSDDSTGKSVHWQDPLSAVLPSMAAVDDTLASAVLAFSAYYCTRANPMQPSSVSVQRHHNKALKALISSKFDATPTPDSLLPPLAAALLLFRIDEYSRSYLLSLAKSAATCIKSIDPRRYQHYKRANQTWSYAMEASAVALEEALLVAHDLDLNMANGNPGDPEALLHVNEVMHLAASIMFYTRIRDLPSTVPLIRRQVAKVQSESCCVDTNSLSSRDLVFPLFIAGCEAVDSSVRELIKQRLSSCQSYEAIRAQTLVGQRLLSVLLCLPPSNPITAENMNWASAVAGALVIFLLCSYWIYGKSTYQPSDDLIICGEEITVEDSLEPTLADKESKEKAAI</sequence>
<evidence type="ECO:0000256" key="1">
    <source>
        <dbReference type="ARBA" id="ARBA00004123"/>
    </source>
</evidence>
<keyword evidence="5" id="KW-1185">Reference proteome</keyword>
<dbReference type="GO" id="GO:0045944">
    <property type="term" value="P:positive regulation of transcription by RNA polymerase II"/>
    <property type="evidence" value="ECO:0007669"/>
    <property type="project" value="TreeGrafter"/>
</dbReference>
<dbReference type="PANTHER" id="PTHR37534">
    <property type="entry name" value="TRANSCRIPTIONAL ACTIVATOR PROTEIN UGA3"/>
    <property type="match status" value="1"/>
</dbReference>
<keyword evidence="3" id="KW-0812">Transmembrane</keyword>
<dbReference type="Pfam" id="PF11951">
    <property type="entry name" value="Fungal_trans_2"/>
    <property type="match status" value="2"/>
</dbReference>
<comment type="subcellular location">
    <subcellularLocation>
        <location evidence="1">Nucleus</location>
    </subcellularLocation>
</comment>
<evidence type="ECO:0000313" key="5">
    <source>
        <dbReference type="Proteomes" id="UP000288429"/>
    </source>
</evidence>
<dbReference type="PANTHER" id="PTHR37534:SF7">
    <property type="entry name" value="TRANSCRIPTIONAL ACTIVATOR PROTEIN UGA3"/>
    <property type="match status" value="1"/>
</dbReference>
<evidence type="ECO:0000256" key="3">
    <source>
        <dbReference type="SAM" id="Phobius"/>
    </source>
</evidence>
<evidence type="ECO:0000313" key="4">
    <source>
        <dbReference type="EMBL" id="RSM08706.1"/>
    </source>
</evidence>
<accession>A0A428U3A4</accession>
<keyword evidence="3" id="KW-1133">Transmembrane helix</keyword>
<dbReference type="GO" id="GO:0000976">
    <property type="term" value="F:transcription cis-regulatory region binding"/>
    <property type="evidence" value="ECO:0007669"/>
    <property type="project" value="TreeGrafter"/>
</dbReference>
<name>A0A428U3A4_9HYPO</name>
<evidence type="ECO:0000256" key="2">
    <source>
        <dbReference type="ARBA" id="ARBA00023242"/>
    </source>
</evidence>
<dbReference type="Proteomes" id="UP000288429">
    <property type="component" value="Unassembled WGS sequence"/>
</dbReference>
<comment type="caution">
    <text evidence="4">The sequence shown here is derived from an EMBL/GenBank/DDBJ whole genome shotgun (WGS) entry which is preliminary data.</text>
</comment>
<protein>
    <recommendedName>
        <fullName evidence="6">Transcription factor domain-containing protein</fullName>
    </recommendedName>
</protein>